<evidence type="ECO:0000313" key="2">
    <source>
        <dbReference type="Proteomes" id="UP001204798"/>
    </source>
</evidence>
<keyword evidence="2" id="KW-1185">Reference proteome</keyword>
<dbReference type="Pfam" id="PF13578">
    <property type="entry name" value="Methyltransf_24"/>
    <property type="match status" value="1"/>
</dbReference>
<organism evidence="1 2">
    <name type="scientific">Candidatus Fervidibacter sacchari</name>
    <dbReference type="NCBI Taxonomy" id="1448929"/>
    <lineage>
        <taxon>Bacteria</taxon>
        <taxon>Candidatus Fervidibacterota</taxon>
        <taxon>Candidatus Fervidibacter</taxon>
    </lineage>
</organism>
<protein>
    <submittedName>
        <fullName evidence="1">O-methyltransferase YrrM</fullName>
    </submittedName>
</protein>
<sequence length="247" mass="27704">MVFEYRSPDWDRYVMNYREPFKQIEPLEHEVRVVDEALAILKHAGILSHTDYDREKFLAHRREVAEKFEIPWTAITPRMHRLIYAINAILQPKVMVAAGIFCGFTFICNAGAAVGQGKCYEAKRLVGIEIKPEEAARAERNVRSLTDDPAVEVIAADAVEVLANFDDTIDLLYLDADGAGRGGKGVYLDILLAAWDKLRSGSVILAHNSVNLAHQLKHYLEFVRNPQNCRASVNVVIDGEGLEVSIK</sequence>
<evidence type="ECO:0000313" key="1">
    <source>
        <dbReference type="EMBL" id="MCS3918962.1"/>
    </source>
</evidence>
<dbReference type="PANTHER" id="PTHR43167">
    <property type="entry name" value="PUTATIVE (AFU_ORTHOLOGUE AFUA_6G01830)-RELATED"/>
    <property type="match status" value="1"/>
</dbReference>
<reference evidence="1 2" key="1">
    <citation type="submission" date="2022-08" db="EMBL/GenBank/DDBJ databases">
        <title>Bacterial and archaeal communities from various locations to study Microbial Dark Matter (Phase II).</title>
        <authorList>
            <person name="Stepanauskas R."/>
        </authorList>
    </citation>
    <scope>NUCLEOTIDE SEQUENCE [LARGE SCALE GENOMIC DNA]</scope>
    <source>
        <strain evidence="1 2">PD1</strain>
    </source>
</reference>
<dbReference type="InterPro" id="IPR029063">
    <property type="entry name" value="SAM-dependent_MTases_sf"/>
</dbReference>
<accession>A0ABT2ELZ0</accession>
<gene>
    <name evidence="1" type="ORF">M2350_001362</name>
</gene>
<proteinExistence type="predicted"/>
<dbReference type="Proteomes" id="UP001204798">
    <property type="component" value="Unassembled WGS sequence"/>
</dbReference>
<dbReference type="SUPFAM" id="SSF53335">
    <property type="entry name" value="S-adenosyl-L-methionine-dependent methyltransferases"/>
    <property type="match status" value="1"/>
</dbReference>
<dbReference type="RefSeq" id="WP_259095035.1">
    <property type="nucleotide sequence ID" value="NZ_CP130454.1"/>
</dbReference>
<dbReference type="PANTHER" id="PTHR43167:SF1">
    <property type="entry name" value="PUTATIVE (AFU_ORTHOLOGUE AFUA_6G01830)-RELATED"/>
    <property type="match status" value="1"/>
</dbReference>
<name>A0ABT2ELZ0_9BACT</name>
<comment type="caution">
    <text evidence="1">The sequence shown here is derived from an EMBL/GenBank/DDBJ whole genome shotgun (WGS) entry which is preliminary data.</text>
</comment>
<dbReference type="Gene3D" id="3.40.50.150">
    <property type="entry name" value="Vaccinia Virus protein VP39"/>
    <property type="match status" value="1"/>
</dbReference>
<dbReference type="EMBL" id="JANUCP010000002">
    <property type="protein sequence ID" value="MCS3918962.1"/>
    <property type="molecule type" value="Genomic_DNA"/>
</dbReference>